<protein>
    <submittedName>
        <fullName evidence="1">Uncharacterized protein</fullName>
    </submittedName>
</protein>
<name>A0A318QPP8_9PROT</name>
<organism evidence="1 2">
    <name type="scientific">Novacetimonas pomaceti</name>
    <dbReference type="NCBI Taxonomy" id="2021998"/>
    <lineage>
        <taxon>Bacteria</taxon>
        <taxon>Pseudomonadati</taxon>
        <taxon>Pseudomonadota</taxon>
        <taxon>Alphaproteobacteria</taxon>
        <taxon>Acetobacterales</taxon>
        <taxon>Acetobacteraceae</taxon>
        <taxon>Novacetimonas</taxon>
    </lineage>
</organism>
<reference evidence="1 2" key="1">
    <citation type="submission" date="2017-07" db="EMBL/GenBank/DDBJ databases">
        <title>A draft genome sequence of Komagataeibacter sp. T5K1.</title>
        <authorList>
            <person name="Skraban J."/>
            <person name="Cleenwerck I."/>
            <person name="Vandamme P."/>
            <person name="Trcek J."/>
        </authorList>
    </citation>
    <scope>NUCLEOTIDE SEQUENCE [LARGE SCALE GENOMIC DNA]</scope>
    <source>
        <strain evidence="1 2">T5K1</strain>
    </source>
</reference>
<dbReference type="Proteomes" id="UP000247609">
    <property type="component" value="Unassembled WGS sequence"/>
</dbReference>
<evidence type="ECO:0000313" key="2">
    <source>
        <dbReference type="Proteomes" id="UP000247609"/>
    </source>
</evidence>
<accession>A0A318QPP8</accession>
<sequence>MTRNCLKCEKSASNSREVTLGLGVMFNISRHLSFTSRYSHSVDGRNVPESNAYYVKFVYLW</sequence>
<gene>
    <name evidence="1" type="ORF">CFR71_13585</name>
</gene>
<dbReference type="AlphaFoldDB" id="A0A318QPP8"/>
<proteinExistence type="predicted"/>
<evidence type="ECO:0000313" key="1">
    <source>
        <dbReference type="EMBL" id="PYD74683.1"/>
    </source>
</evidence>
<dbReference type="EMBL" id="NOXG01000030">
    <property type="protein sequence ID" value="PYD74683.1"/>
    <property type="molecule type" value="Genomic_DNA"/>
</dbReference>
<comment type="caution">
    <text evidence="1">The sequence shown here is derived from an EMBL/GenBank/DDBJ whole genome shotgun (WGS) entry which is preliminary data.</text>
</comment>
<dbReference type="InterPro" id="IPR025737">
    <property type="entry name" value="FApF"/>
</dbReference>
<dbReference type="Pfam" id="PF13557">
    <property type="entry name" value="Phenol_MetA_deg"/>
    <property type="match status" value="1"/>
</dbReference>